<dbReference type="Gene3D" id="3.40.30.10">
    <property type="entry name" value="Glutaredoxin"/>
    <property type="match status" value="1"/>
</dbReference>
<dbReference type="Proteomes" id="UP000053095">
    <property type="component" value="Unassembled WGS sequence"/>
</dbReference>
<evidence type="ECO:0000256" key="4">
    <source>
        <dbReference type="ARBA" id="ARBA00022989"/>
    </source>
</evidence>
<evidence type="ECO:0000256" key="5">
    <source>
        <dbReference type="ARBA" id="ARBA00023136"/>
    </source>
</evidence>
<keyword evidence="5 6" id="KW-0472">Membrane</keyword>
<evidence type="ECO:0000259" key="9">
    <source>
        <dbReference type="PROSITE" id="PS50850"/>
    </source>
</evidence>
<organism evidence="10 11">
    <name type="scientific">Talaromyces pinophilus</name>
    <name type="common">Penicillium pinophilum</name>
    <dbReference type="NCBI Taxonomy" id="128442"/>
    <lineage>
        <taxon>Eukaryota</taxon>
        <taxon>Fungi</taxon>
        <taxon>Dikarya</taxon>
        <taxon>Ascomycota</taxon>
        <taxon>Pezizomycotina</taxon>
        <taxon>Eurotiomycetes</taxon>
        <taxon>Eurotiomycetidae</taxon>
        <taxon>Eurotiales</taxon>
        <taxon>Trichocomaceae</taxon>
        <taxon>Talaromyces</taxon>
        <taxon>Talaromyces sect. Talaromyces</taxon>
    </lineage>
</organism>
<feature type="transmembrane region" description="Helical" evidence="6">
    <location>
        <begin position="415"/>
        <end position="434"/>
    </location>
</feature>
<evidence type="ECO:0000256" key="2">
    <source>
        <dbReference type="ARBA" id="ARBA00022448"/>
    </source>
</evidence>
<feature type="transmembrane region" description="Helical" evidence="6">
    <location>
        <begin position="277"/>
        <end position="303"/>
    </location>
</feature>
<evidence type="ECO:0000256" key="6">
    <source>
        <dbReference type="SAM" id="Phobius"/>
    </source>
</evidence>
<dbReference type="InterPro" id="IPR010987">
    <property type="entry name" value="Glutathione-S-Trfase_C-like"/>
</dbReference>
<dbReference type="Pfam" id="PF07690">
    <property type="entry name" value="MFS_1"/>
    <property type="match status" value="1"/>
</dbReference>
<evidence type="ECO:0008006" key="12">
    <source>
        <dbReference type="Google" id="ProtNLM"/>
    </source>
</evidence>
<keyword evidence="4 6" id="KW-1133">Transmembrane helix</keyword>
<gene>
    <name evidence="10" type="ORF">TCE0_013r01306</name>
</gene>
<dbReference type="CDD" id="cd00570">
    <property type="entry name" value="GST_N_family"/>
    <property type="match status" value="1"/>
</dbReference>
<feature type="domain" description="GST C-terminal" evidence="8">
    <location>
        <begin position="527"/>
        <end position="662"/>
    </location>
</feature>
<feature type="transmembrane region" description="Helical" evidence="6">
    <location>
        <begin position="342"/>
        <end position="363"/>
    </location>
</feature>
<evidence type="ECO:0000256" key="1">
    <source>
        <dbReference type="ARBA" id="ARBA00004141"/>
    </source>
</evidence>
<name>A0A698XMJ7_TALPI</name>
<dbReference type="PANTHER" id="PTHR43791">
    <property type="entry name" value="PERMEASE-RELATED"/>
    <property type="match status" value="1"/>
</dbReference>
<feature type="transmembrane region" description="Helical" evidence="6">
    <location>
        <begin position="175"/>
        <end position="196"/>
    </location>
</feature>
<dbReference type="InterPro" id="IPR036282">
    <property type="entry name" value="Glutathione-S-Trfase_C_sf"/>
</dbReference>
<dbReference type="InterPro" id="IPR036259">
    <property type="entry name" value="MFS_trans_sf"/>
</dbReference>
<feature type="domain" description="Major facilitator superfamily (MFS) profile" evidence="9">
    <location>
        <begin position="49"/>
        <end position="478"/>
    </location>
</feature>
<reference evidence="11" key="1">
    <citation type="journal article" date="2015" name="Genome Announc.">
        <title>Draft genome sequence of Talaromyces cellulolyticus strain Y-94, a source of lignocellulosic biomass-degrading enzymes.</title>
        <authorList>
            <person name="Fujii T."/>
            <person name="Koike H."/>
            <person name="Sawayama S."/>
            <person name="Yano S."/>
            <person name="Inoue H."/>
        </authorList>
    </citation>
    <scope>NUCLEOTIDE SEQUENCE [LARGE SCALE GENOMIC DNA]</scope>
    <source>
        <strain evidence="11">Y-94</strain>
    </source>
</reference>
<dbReference type="AlphaFoldDB" id="A0A698XMJ7"/>
<keyword evidence="11" id="KW-1185">Reference proteome</keyword>
<keyword evidence="3 6" id="KW-0812">Transmembrane</keyword>
<feature type="transmembrane region" description="Helical" evidence="6">
    <location>
        <begin position="116"/>
        <end position="135"/>
    </location>
</feature>
<dbReference type="SFLD" id="SFLDS00019">
    <property type="entry name" value="Glutathione_Transferase_(cytos"/>
    <property type="match status" value="1"/>
</dbReference>
<dbReference type="InterPro" id="IPR004045">
    <property type="entry name" value="Glutathione_S-Trfase_N"/>
</dbReference>
<dbReference type="PANTHER" id="PTHR43791:SF24">
    <property type="entry name" value="NICOTINIC ACID PLASMA MEMBRANE TRANSPORTER"/>
    <property type="match status" value="1"/>
</dbReference>
<dbReference type="SUPFAM" id="SSF47616">
    <property type="entry name" value="GST C-terminal domain-like"/>
    <property type="match status" value="1"/>
</dbReference>
<evidence type="ECO:0000313" key="11">
    <source>
        <dbReference type="Proteomes" id="UP000053095"/>
    </source>
</evidence>
<evidence type="ECO:0000259" key="8">
    <source>
        <dbReference type="PROSITE" id="PS50405"/>
    </source>
</evidence>
<feature type="transmembrane region" description="Helical" evidence="6">
    <location>
        <begin position="208"/>
        <end position="230"/>
    </location>
</feature>
<protein>
    <recommendedName>
        <fullName evidence="12">Major facilitator superfamily (MFS) profile domain-containing protein</fullName>
    </recommendedName>
</protein>
<dbReference type="InterPro" id="IPR011701">
    <property type="entry name" value="MFS"/>
</dbReference>
<accession>A0A698XMJ7</accession>
<dbReference type="Gene3D" id="1.20.1050.10">
    <property type="match status" value="1"/>
</dbReference>
<dbReference type="SFLD" id="SFLDG00358">
    <property type="entry name" value="Main_(cytGST)"/>
    <property type="match status" value="1"/>
</dbReference>
<dbReference type="CDD" id="cd00299">
    <property type="entry name" value="GST_C_family"/>
    <property type="match status" value="1"/>
</dbReference>
<dbReference type="InterPro" id="IPR036249">
    <property type="entry name" value="Thioredoxin-like_sf"/>
</dbReference>
<dbReference type="SUPFAM" id="SSF52833">
    <property type="entry name" value="Thioredoxin-like"/>
    <property type="match status" value="1"/>
</dbReference>
<proteinExistence type="predicted"/>
<dbReference type="PROSITE" id="PS50405">
    <property type="entry name" value="GST_CTER"/>
    <property type="match status" value="1"/>
</dbReference>
<evidence type="ECO:0000256" key="3">
    <source>
        <dbReference type="ARBA" id="ARBA00022692"/>
    </source>
</evidence>
<dbReference type="PROSITE" id="PS50850">
    <property type="entry name" value="MFS"/>
    <property type="match status" value="1"/>
</dbReference>
<dbReference type="SUPFAM" id="SSF103473">
    <property type="entry name" value="MFS general substrate transporter"/>
    <property type="match status" value="1"/>
</dbReference>
<dbReference type="PROSITE" id="PS50404">
    <property type="entry name" value="GST_NTER"/>
    <property type="match status" value="1"/>
</dbReference>
<evidence type="ECO:0000313" key="10">
    <source>
        <dbReference type="EMBL" id="GAM34002.1"/>
    </source>
</evidence>
<dbReference type="Gene3D" id="1.20.1250.20">
    <property type="entry name" value="MFS general substrate transporter like domains"/>
    <property type="match status" value="1"/>
</dbReference>
<dbReference type="GO" id="GO:0022857">
    <property type="term" value="F:transmembrane transporter activity"/>
    <property type="evidence" value="ECO:0007669"/>
    <property type="project" value="InterPro"/>
</dbReference>
<feature type="transmembrane region" description="Helical" evidence="6">
    <location>
        <begin position="141"/>
        <end position="163"/>
    </location>
</feature>
<dbReference type="Pfam" id="PF13409">
    <property type="entry name" value="GST_N_2"/>
    <property type="match status" value="1"/>
</dbReference>
<dbReference type="InterPro" id="IPR020846">
    <property type="entry name" value="MFS_dom"/>
</dbReference>
<comment type="subcellular location">
    <subcellularLocation>
        <location evidence="1">Membrane</location>
        <topology evidence="1">Multi-pass membrane protein</topology>
    </subcellularLocation>
</comment>
<sequence>MDAPEKPPMVMTADNSAADTSVEHMAPGSIIYIDPEKEAAVLRKFDKFVLPVSVVFLVLSTLDRNNLGNAVVFGFDTDLGLVGGQFGNINTLSSVCTILFELPWVLAVRRFGANKALGASLVSWSICTLGTAFIQNYAQAIVVRMLLNACEAGLAQGFAYLFTTIYPRGEAGKRIMTTNLSACISGAFGGLFAYAIQLMGDRRGLAAWRWLFIVEFCITMVVGGIGLIFLPSSAETAWFLSADEKEIMRLKKQRDIIHRGDEKFDRKWIKIALTDPFVYFLGIAFFTSSVAINGFGVFLPTILAGLGYASLSVNYMTIPVYVLGAISLVIQVYLSDKTKKRAAFIIGSCIPVAVGYLICVGTPNPHAGYAGMFILVLDDKRAIGMPVAYSIANTSALVSSQLYPDQQGPRYVQGNAISAGLTVVAAFLYGGFLVDMALKITLYTAHHCPFAHRVQIALRELDLAFETIIVDITIPRTPEYLAVNPRGLVPALVYNGQVLTESGLIAKFLIDSHHPTHLLKSSSDSEGAMQRYKIEFFVDTYFTKVHTFFDKAVYSTTSEETEAAANGYIDAVLKNIEALLEDAGPYFGGSSRLTLAEVQTGSFLLRVLTLPNHEDILPRFILEVLQTKAPNFWKWANAVVAEKTVTCVWDEIDVVKRMIARIQGNKKQ</sequence>
<dbReference type="EMBL" id="DF933809">
    <property type="protein sequence ID" value="GAM34002.1"/>
    <property type="molecule type" value="Genomic_DNA"/>
</dbReference>
<keyword evidence="2" id="KW-0813">Transport</keyword>
<dbReference type="InterPro" id="IPR040079">
    <property type="entry name" value="Glutathione_S-Trfase"/>
</dbReference>
<dbReference type="GO" id="GO:0016020">
    <property type="term" value="C:membrane"/>
    <property type="evidence" value="ECO:0007669"/>
    <property type="project" value="UniProtKB-SubCell"/>
</dbReference>
<evidence type="ECO:0000259" key="7">
    <source>
        <dbReference type="PROSITE" id="PS50404"/>
    </source>
</evidence>
<feature type="transmembrane region" description="Helical" evidence="6">
    <location>
        <begin position="315"/>
        <end position="335"/>
    </location>
</feature>
<feature type="domain" description="GST N-terminal" evidence="7">
    <location>
        <begin position="438"/>
        <end position="517"/>
    </location>
</feature>